<evidence type="ECO:0000256" key="7">
    <source>
        <dbReference type="HAMAP-Rule" id="MF_00639"/>
    </source>
</evidence>
<reference evidence="11 12" key="1">
    <citation type="submission" date="2019-03" db="EMBL/GenBank/DDBJ databases">
        <title>Genomic Encyclopedia of Type Strains, Phase IV (KMG-IV): sequencing the most valuable type-strain genomes for metagenomic binning, comparative biology and taxonomic classification.</title>
        <authorList>
            <person name="Goeker M."/>
        </authorList>
    </citation>
    <scope>NUCLEOTIDE SEQUENCE [LARGE SCALE GENOMIC DNA]</scope>
    <source>
        <strain evidence="11 12">DSM 103792</strain>
    </source>
</reference>
<name>A0A4R6UH68_9GAMM</name>
<dbReference type="InterPro" id="IPR004101">
    <property type="entry name" value="Mur_ligase_C"/>
</dbReference>
<keyword evidence="6 7" id="KW-0067">ATP-binding</keyword>
<evidence type="ECO:0000256" key="2">
    <source>
        <dbReference type="ARBA" id="ARBA00004752"/>
    </source>
</evidence>
<evidence type="ECO:0000256" key="8">
    <source>
        <dbReference type="RuleBase" id="RU003664"/>
    </source>
</evidence>
<comment type="subcellular location">
    <subcellularLocation>
        <location evidence="1 7 8">Cytoplasm</location>
    </subcellularLocation>
</comment>
<dbReference type="InterPro" id="IPR036565">
    <property type="entry name" value="Mur-like_cat_sf"/>
</dbReference>
<dbReference type="AlphaFoldDB" id="A0A4R6UH68"/>
<comment type="similarity">
    <text evidence="7">Belongs to the MurCDEF family.</text>
</comment>
<dbReference type="GO" id="GO:0009252">
    <property type="term" value="P:peptidoglycan biosynthetic process"/>
    <property type="evidence" value="ECO:0007669"/>
    <property type="project" value="UniProtKB-UniRule"/>
</dbReference>
<proteinExistence type="inferred from homology"/>
<dbReference type="GO" id="GO:0008764">
    <property type="term" value="F:UDP-N-acetylmuramoylalanine-D-glutamate ligase activity"/>
    <property type="evidence" value="ECO:0007669"/>
    <property type="project" value="UniProtKB-UniRule"/>
</dbReference>
<keyword evidence="4 7" id="KW-0436">Ligase</keyword>
<feature type="domain" description="Mur ligase C-terminal" evidence="9">
    <location>
        <begin position="307"/>
        <end position="423"/>
    </location>
</feature>
<feature type="binding site" evidence="7">
    <location>
        <begin position="115"/>
        <end position="121"/>
    </location>
    <ligand>
        <name>ATP</name>
        <dbReference type="ChEBI" id="CHEBI:30616"/>
    </ligand>
</feature>
<dbReference type="EC" id="6.3.2.9" evidence="7 8"/>
<comment type="catalytic activity">
    <reaction evidence="7 8">
        <text>UDP-N-acetyl-alpha-D-muramoyl-L-alanine + D-glutamate + ATP = UDP-N-acetyl-alpha-D-muramoyl-L-alanyl-D-glutamate + ADP + phosphate + H(+)</text>
        <dbReference type="Rhea" id="RHEA:16429"/>
        <dbReference type="ChEBI" id="CHEBI:15378"/>
        <dbReference type="ChEBI" id="CHEBI:29986"/>
        <dbReference type="ChEBI" id="CHEBI:30616"/>
        <dbReference type="ChEBI" id="CHEBI:43474"/>
        <dbReference type="ChEBI" id="CHEBI:83898"/>
        <dbReference type="ChEBI" id="CHEBI:83900"/>
        <dbReference type="ChEBI" id="CHEBI:456216"/>
        <dbReference type="EC" id="6.3.2.9"/>
    </reaction>
</comment>
<dbReference type="InterPro" id="IPR005762">
    <property type="entry name" value="MurD"/>
</dbReference>
<evidence type="ECO:0000256" key="5">
    <source>
        <dbReference type="ARBA" id="ARBA00022741"/>
    </source>
</evidence>
<evidence type="ECO:0000259" key="9">
    <source>
        <dbReference type="Pfam" id="PF02875"/>
    </source>
</evidence>
<keyword evidence="12" id="KW-1185">Reference proteome</keyword>
<dbReference type="OrthoDB" id="9809796at2"/>
<keyword evidence="7 8" id="KW-0573">Peptidoglycan synthesis</keyword>
<dbReference type="Pfam" id="PF21799">
    <property type="entry name" value="MurD-like_N"/>
    <property type="match status" value="1"/>
</dbReference>
<keyword evidence="7 8" id="KW-0961">Cell wall biogenesis/degradation</keyword>
<dbReference type="Pfam" id="PF08245">
    <property type="entry name" value="Mur_ligase_M"/>
    <property type="match status" value="1"/>
</dbReference>
<protein>
    <recommendedName>
        <fullName evidence="7 8">UDP-N-acetylmuramoylalanine--D-glutamate ligase</fullName>
        <ecNumber evidence="7 8">6.3.2.9</ecNumber>
    </recommendedName>
    <alternativeName>
        <fullName evidence="7">D-glutamic acid-adding enzyme</fullName>
    </alternativeName>
    <alternativeName>
        <fullName evidence="7">UDP-N-acetylmuramoyl-L-alanyl-D-glutamate synthetase</fullName>
    </alternativeName>
</protein>
<sequence length="447" mass="47680">MSGTHPPLNVIVGLGKTGVAVARYLQARGERFAVTDSRVQPPGLDELKTINPQVHCLLGDISAELCSKAARIILSPGIALSHPALHQARAAGVEIIGDIELFVREARSPIVAITGSNGKSTVTALTAHLLNHAHKRALIGGNFGTPALDLLSEAKPDFYVLELSSFQLETTHSLSAAAAAVLNISEDHMDRYADITAYAEAKARIYHRAKVAVFNADDRETQRELERAKHRVAFSLLDENADYALVRINGKHWLSAHQEPFISQTALPLQGDHNAANVLAAVALCEAVGVSVEKLRDGLRSFQGLPHRCVLVREREGVRYFNDSKATNVGSALAAINGLSNVVAGKIVLIAGGDAKGQDLSPLTTVLRQHVSAMILIGKDANRLAAISPEPVTTLHADSLHQAVALASAHAQAGDVVLLSPACASLDMFKDYADRGDQFTRLVEALP</sequence>
<dbReference type="Gene3D" id="3.40.50.720">
    <property type="entry name" value="NAD(P)-binding Rossmann-like Domain"/>
    <property type="match status" value="1"/>
</dbReference>
<organism evidence="11 12">
    <name type="scientific">Permianibacter aggregans</name>
    <dbReference type="NCBI Taxonomy" id="1510150"/>
    <lineage>
        <taxon>Bacteria</taxon>
        <taxon>Pseudomonadati</taxon>
        <taxon>Pseudomonadota</taxon>
        <taxon>Gammaproteobacteria</taxon>
        <taxon>Pseudomonadales</taxon>
        <taxon>Pseudomonadaceae</taxon>
        <taxon>Permianibacter</taxon>
    </lineage>
</organism>
<dbReference type="GO" id="GO:0051301">
    <property type="term" value="P:cell division"/>
    <property type="evidence" value="ECO:0007669"/>
    <property type="project" value="UniProtKB-KW"/>
</dbReference>
<dbReference type="GO" id="GO:0008360">
    <property type="term" value="P:regulation of cell shape"/>
    <property type="evidence" value="ECO:0007669"/>
    <property type="project" value="UniProtKB-KW"/>
</dbReference>
<comment type="function">
    <text evidence="7 8">Cell wall formation. Catalyzes the addition of glutamate to the nucleotide precursor UDP-N-acetylmuramoyl-L-alanine (UMA).</text>
</comment>
<evidence type="ECO:0000256" key="6">
    <source>
        <dbReference type="ARBA" id="ARBA00022840"/>
    </source>
</evidence>
<evidence type="ECO:0000259" key="10">
    <source>
        <dbReference type="Pfam" id="PF08245"/>
    </source>
</evidence>
<keyword evidence="7 8" id="KW-0133">Cell shape</keyword>
<keyword evidence="3 7" id="KW-0963">Cytoplasm</keyword>
<comment type="caution">
    <text evidence="11">The sequence shown here is derived from an EMBL/GenBank/DDBJ whole genome shotgun (WGS) entry which is preliminary data.</text>
</comment>
<dbReference type="GO" id="GO:0071555">
    <property type="term" value="P:cell wall organization"/>
    <property type="evidence" value="ECO:0007669"/>
    <property type="project" value="UniProtKB-KW"/>
</dbReference>
<dbReference type="NCBIfam" id="TIGR01087">
    <property type="entry name" value="murD"/>
    <property type="match status" value="1"/>
</dbReference>
<dbReference type="Gene3D" id="3.40.1190.10">
    <property type="entry name" value="Mur-like, catalytic domain"/>
    <property type="match status" value="1"/>
</dbReference>
<dbReference type="InterPro" id="IPR036615">
    <property type="entry name" value="Mur_ligase_C_dom_sf"/>
</dbReference>
<dbReference type="Pfam" id="PF02875">
    <property type="entry name" value="Mur_ligase_C"/>
    <property type="match status" value="1"/>
</dbReference>
<dbReference type="SUPFAM" id="SSF51984">
    <property type="entry name" value="MurCD N-terminal domain"/>
    <property type="match status" value="1"/>
</dbReference>
<dbReference type="Proteomes" id="UP000295375">
    <property type="component" value="Unassembled WGS sequence"/>
</dbReference>
<gene>
    <name evidence="7" type="primary">murD</name>
    <name evidence="11" type="ORF">EV696_12332</name>
</gene>
<dbReference type="Gene3D" id="3.90.190.20">
    <property type="entry name" value="Mur ligase, C-terminal domain"/>
    <property type="match status" value="1"/>
</dbReference>
<dbReference type="UniPathway" id="UPA00219"/>
<feature type="domain" description="Mur ligase central" evidence="10">
    <location>
        <begin position="113"/>
        <end position="284"/>
    </location>
</feature>
<dbReference type="PANTHER" id="PTHR43692:SF1">
    <property type="entry name" value="UDP-N-ACETYLMURAMOYLALANINE--D-GLUTAMATE LIGASE"/>
    <property type="match status" value="1"/>
</dbReference>
<comment type="pathway">
    <text evidence="2 7 8">Cell wall biogenesis; peptidoglycan biosynthesis.</text>
</comment>
<evidence type="ECO:0000256" key="1">
    <source>
        <dbReference type="ARBA" id="ARBA00004496"/>
    </source>
</evidence>
<evidence type="ECO:0000256" key="4">
    <source>
        <dbReference type="ARBA" id="ARBA00022598"/>
    </source>
</evidence>
<dbReference type="InterPro" id="IPR013221">
    <property type="entry name" value="Mur_ligase_cen"/>
</dbReference>
<dbReference type="RefSeq" id="WP_133593093.1">
    <property type="nucleotide sequence ID" value="NZ_CP037953.1"/>
</dbReference>
<accession>A0A4R6UH68</accession>
<dbReference type="HAMAP" id="MF_00639">
    <property type="entry name" value="MurD"/>
    <property type="match status" value="1"/>
</dbReference>
<dbReference type="EMBL" id="SNYM01000023">
    <property type="protein sequence ID" value="TDQ44629.1"/>
    <property type="molecule type" value="Genomic_DNA"/>
</dbReference>
<dbReference type="PANTHER" id="PTHR43692">
    <property type="entry name" value="UDP-N-ACETYLMURAMOYLALANINE--D-GLUTAMATE LIGASE"/>
    <property type="match status" value="1"/>
</dbReference>
<dbReference type="GO" id="GO:0005737">
    <property type="term" value="C:cytoplasm"/>
    <property type="evidence" value="ECO:0007669"/>
    <property type="project" value="UniProtKB-SubCell"/>
</dbReference>
<dbReference type="GO" id="GO:0005524">
    <property type="term" value="F:ATP binding"/>
    <property type="evidence" value="ECO:0007669"/>
    <property type="project" value="UniProtKB-UniRule"/>
</dbReference>
<evidence type="ECO:0000313" key="11">
    <source>
        <dbReference type="EMBL" id="TDQ44629.1"/>
    </source>
</evidence>
<evidence type="ECO:0000256" key="3">
    <source>
        <dbReference type="ARBA" id="ARBA00022490"/>
    </source>
</evidence>
<dbReference type="SUPFAM" id="SSF53244">
    <property type="entry name" value="MurD-like peptide ligases, peptide-binding domain"/>
    <property type="match status" value="1"/>
</dbReference>
<keyword evidence="7 8" id="KW-0132">Cell division</keyword>
<dbReference type="SUPFAM" id="SSF53623">
    <property type="entry name" value="MurD-like peptide ligases, catalytic domain"/>
    <property type="match status" value="1"/>
</dbReference>
<keyword evidence="5 7" id="KW-0547">Nucleotide-binding</keyword>
<evidence type="ECO:0000313" key="12">
    <source>
        <dbReference type="Proteomes" id="UP000295375"/>
    </source>
</evidence>
<keyword evidence="7 8" id="KW-0131">Cell cycle</keyword>